<sequence>MQQIPILSLSNFLPIFSLILVPFLLSFPSTAFGCSCAPTKFNESMCVAKWVSHVKVLQNTTTTTNSHRIFTVRHLEVFKSPNGTAHNDQLIGKESAVWTPISTAACGVRELDTEKEYLLAGTVDNSGTMQINLCLFIPIEDGQPNAENGIVEWAKVPEGTKARMANWDDEQCP</sequence>
<feature type="binding site" evidence="4">
    <location>
        <position position="34"/>
    </location>
    <ligand>
        <name>Zn(2+)</name>
        <dbReference type="ChEBI" id="CHEBI:29105"/>
        <note>ligand shared with metalloproteinase partner</note>
    </ligand>
</feature>
<dbReference type="GO" id="GO:0005576">
    <property type="term" value="C:extracellular region"/>
    <property type="evidence" value="ECO:0007669"/>
    <property type="project" value="UniProtKB-SubCell"/>
</dbReference>
<evidence type="ECO:0000313" key="8">
    <source>
        <dbReference type="EMBL" id="KAL3077178.1"/>
    </source>
</evidence>
<dbReference type="EMBL" id="JBICCN010000327">
    <property type="protein sequence ID" value="KAL3077178.1"/>
    <property type="molecule type" value="Genomic_DNA"/>
</dbReference>
<evidence type="ECO:0000256" key="4">
    <source>
        <dbReference type="PIRSR" id="PIRSR601820-1"/>
    </source>
</evidence>
<dbReference type="SUPFAM" id="SSF50242">
    <property type="entry name" value="TIMP-like"/>
    <property type="match status" value="1"/>
</dbReference>
<accession>A0ABD2IV24</accession>
<keyword evidence="4" id="KW-0862">Zinc</keyword>
<feature type="chain" id="PRO_5044837650" description="NTR domain-containing protein" evidence="6">
    <location>
        <begin position="34"/>
        <end position="173"/>
    </location>
</feature>
<dbReference type="PANTHER" id="PTHR11844">
    <property type="entry name" value="METALLOPROTEASE INHIBITOR"/>
    <property type="match status" value="1"/>
</dbReference>
<evidence type="ECO:0000256" key="1">
    <source>
        <dbReference type="ARBA" id="ARBA00004613"/>
    </source>
</evidence>
<protein>
    <recommendedName>
        <fullName evidence="7">NTR domain-containing protein</fullName>
    </recommendedName>
</protein>
<feature type="signal peptide" evidence="6">
    <location>
        <begin position="1"/>
        <end position="33"/>
    </location>
</feature>
<comment type="caution">
    <text evidence="8">The sequence shown here is derived from an EMBL/GenBank/DDBJ whole genome shotgun (WGS) entry which is preliminary data.</text>
</comment>
<dbReference type="PROSITE" id="PS50189">
    <property type="entry name" value="NTR"/>
    <property type="match status" value="1"/>
</dbReference>
<gene>
    <name evidence="8" type="ORF">niasHS_013167</name>
</gene>
<dbReference type="Proteomes" id="UP001620645">
    <property type="component" value="Unassembled WGS sequence"/>
</dbReference>
<feature type="disulfide bond" evidence="5">
    <location>
        <begin position="34"/>
        <end position="106"/>
    </location>
</feature>
<evidence type="ECO:0000256" key="2">
    <source>
        <dbReference type="ARBA" id="ARBA00022525"/>
    </source>
</evidence>
<evidence type="ECO:0000259" key="7">
    <source>
        <dbReference type="PROSITE" id="PS50189"/>
    </source>
</evidence>
<keyword evidence="9" id="KW-1185">Reference proteome</keyword>
<proteinExistence type="predicted"/>
<keyword evidence="3 5" id="KW-1015">Disulfide bond</keyword>
<dbReference type="AlphaFoldDB" id="A0ABD2IV24"/>
<feature type="disulfide bond" evidence="5">
    <location>
        <begin position="36"/>
        <end position="134"/>
    </location>
</feature>
<organism evidence="8 9">
    <name type="scientific">Heterodera schachtii</name>
    <name type="common">Sugarbeet cyst nematode worm</name>
    <name type="synonym">Tylenchus schachtii</name>
    <dbReference type="NCBI Taxonomy" id="97005"/>
    <lineage>
        <taxon>Eukaryota</taxon>
        <taxon>Metazoa</taxon>
        <taxon>Ecdysozoa</taxon>
        <taxon>Nematoda</taxon>
        <taxon>Chromadorea</taxon>
        <taxon>Rhabditida</taxon>
        <taxon>Tylenchina</taxon>
        <taxon>Tylenchomorpha</taxon>
        <taxon>Tylenchoidea</taxon>
        <taxon>Heteroderidae</taxon>
        <taxon>Heteroderinae</taxon>
        <taxon>Heterodera</taxon>
    </lineage>
</organism>
<name>A0ABD2IV24_HETSC</name>
<reference evidence="8 9" key="1">
    <citation type="submission" date="2024-10" db="EMBL/GenBank/DDBJ databases">
        <authorList>
            <person name="Kim D."/>
        </authorList>
    </citation>
    <scope>NUCLEOTIDE SEQUENCE [LARGE SCALE GENOMIC DNA]</scope>
    <source>
        <strain evidence="8">Taebaek</strain>
    </source>
</reference>
<dbReference type="Pfam" id="PF00965">
    <property type="entry name" value="TIMP"/>
    <property type="match status" value="1"/>
</dbReference>
<dbReference type="PANTHER" id="PTHR11844:SF25">
    <property type="entry name" value="NTR DOMAIN-CONTAINING PROTEIN"/>
    <property type="match status" value="1"/>
</dbReference>
<keyword evidence="4" id="KW-0479">Metal-binding</keyword>
<dbReference type="Gene3D" id="2.40.50.120">
    <property type="match status" value="1"/>
</dbReference>
<dbReference type="InterPro" id="IPR008993">
    <property type="entry name" value="TIMP-like_OB-fold"/>
</dbReference>
<evidence type="ECO:0000256" key="5">
    <source>
        <dbReference type="PIRSR" id="PIRSR601820-3"/>
    </source>
</evidence>
<keyword evidence="2" id="KW-0964">Secreted</keyword>
<feature type="domain" description="NTR" evidence="7">
    <location>
        <begin position="34"/>
        <end position="172"/>
    </location>
</feature>
<evidence type="ECO:0000256" key="6">
    <source>
        <dbReference type="SAM" id="SignalP"/>
    </source>
</evidence>
<comment type="subcellular location">
    <subcellularLocation>
        <location evidence="1">Secreted</location>
    </subcellularLocation>
</comment>
<evidence type="ECO:0000313" key="9">
    <source>
        <dbReference type="Proteomes" id="UP001620645"/>
    </source>
</evidence>
<evidence type="ECO:0000256" key="3">
    <source>
        <dbReference type="ARBA" id="ARBA00023157"/>
    </source>
</evidence>
<dbReference type="InterPro" id="IPR001134">
    <property type="entry name" value="Netrin_domain"/>
</dbReference>
<dbReference type="InterPro" id="IPR001820">
    <property type="entry name" value="TIMP"/>
</dbReference>
<keyword evidence="6" id="KW-0732">Signal</keyword>